<evidence type="ECO:0000259" key="11">
    <source>
        <dbReference type="PROSITE" id="PS51194"/>
    </source>
</evidence>
<dbReference type="Pfam" id="PF22590">
    <property type="entry name" value="Cas3-like_C_2"/>
    <property type="match status" value="1"/>
</dbReference>
<dbReference type="PANTHER" id="PTHR47963:SF9">
    <property type="entry name" value="CRISPR-ASSOCIATED ENDONUCLEASE_HELICASE CAS3"/>
    <property type="match status" value="1"/>
</dbReference>
<comment type="similarity">
    <text evidence="2">In the central section; belongs to the CRISPR-associated helicase Cas3 family.</text>
</comment>
<dbReference type="InterPro" id="IPR054712">
    <property type="entry name" value="Cas3-like_dom"/>
</dbReference>
<name>A0ABT2RZ47_9FIRM</name>
<evidence type="ECO:0000256" key="1">
    <source>
        <dbReference type="ARBA" id="ARBA00006847"/>
    </source>
</evidence>
<evidence type="ECO:0000256" key="3">
    <source>
        <dbReference type="ARBA" id="ARBA00022722"/>
    </source>
</evidence>
<feature type="domain" description="Helicase C-terminal" evidence="11">
    <location>
        <begin position="424"/>
        <end position="571"/>
    </location>
</feature>
<dbReference type="PROSITE" id="PS51643">
    <property type="entry name" value="HD_CAS3"/>
    <property type="match status" value="1"/>
</dbReference>
<dbReference type="EMBL" id="JAOQKC010000016">
    <property type="protein sequence ID" value="MCU6697595.1"/>
    <property type="molecule type" value="Genomic_DNA"/>
</dbReference>
<sequence>MDYYAHLTESRKQSVKEHLQGTAKLAEKFAAKFGSADWGYYCGLLHDIGKYSSEFQRKIQENPDLRVDHSTAGAQVSNELGAYYSLMSYCIAGHHAGLPDCGRKGVSASLLGRLEKKVCDYSEYKKEIEIPKITTEPFAPEQVADFDFSLSTFIRMLYSCLVDADFLDTEQFMSGGVAQRDSGENMENLLLRFKEHIATWLEDWDDRTINGRRSEILRNCLEQGKSCKGLFQLTVPTGGGKTISSMAFALQHAVKNQMDRIIYVIPYTSIIEQNAQVFREILGNENVLENHSNVDYESSEEFKPMQLAAENWDKPIVVTTNVQFFESLYANKSSKCRKLHNIANSVIIFDEAQMLPTNYLKPCIAIMEELLQRYGASIVLCTATQPALLPFFHGKQTVRELCPRREEQFQFFERVTYQNMGTVTEENMIENLCQEGQALCIVNTRKRAQRLYEQLRGEGIYHLSTSMYPLHRRRVLNEIRSRIKEKDKKCIVISTSLVEAGVDLDFKSVYRELAGVDSMIQAAGRCNRNGNRDKKESVVHIFQWEDKEHIPGQQQQIDTTKSLLAEGKDITTLEHITEYFRRLYHIRGGSLDKKDILDKFKDRDYHFATVAREFNLIEENSVTVYVNREPEAEELLQEIRQKGLTKGLMRKAGKYCVNVYRGDGRKEMLFEKMYRAGMLRLVVDGAQDFYELTDKEQYLENTGMKLDVELGGMILI</sequence>
<dbReference type="CDD" id="cd17930">
    <property type="entry name" value="DEXHc_cas3"/>
    <property type="match status" value="1"/>
</dbReference>
<dbReference type="NCBIfam" id="TIGR01587">
    <property type="entry name" value="cas3_core"/>
    <property type="match status" value="1"/>
</dbReference>
<keyword evidence="9" id="KW-0051">Antiviral defense</keyword>
<dbReference type="Gene3D" id="3.40.50.300">
    <property type="entry name" value="P-loop containing nucleotide triphosphate hydrolases"/>
    <property type="match status" value="2"/>
</dbReference>
<keyword evidence="6" id="KW-0378">Hydrolase</keyword>
<feature type="domain" description="HD Cas3-type" evidence="12">
    <location>
        <begin position="8"/>
        <end position="167"/>
    </location>
</feature>
<evidence type="ECO:0000256" key="5">
    <source>
        <dbReference type="ARBA" id="ARBA00022741"/>
    </source>
</evidence>
<dbReference type="InterPro" id="IPR050547">
    <property type="entry name" value="DEAD_box_RNA_helicases"/>
</dbReference>
<evidence type="ECO:0000256" key="6">
    <source>
        <dbReference type="ARBA" id="ARBA00022801"/>
    </source>
</evidence>
<feature type="domain" description="Helicase ATP-binding" evidence="10">
    <location>
        <begin position="222"/>
        <end position="386"/>
    </location>
</feature>
<keyword evidence="7" id="KW-0347">Helicase</keyword>
<evidence type="ECO:0000259" key="12">
    <source>
        <dbReference type="PROSITE" id="PS51643"/>
    </source>
</evidence>
<dbReference type="PROSITE" id="PS51192">
    <property type="entry name" value="HELICASE_ATP_BIND_1"/>
    <property type="match status" value="1"/>
</dbReference>
<keyword evidence="4" id="KW-0479">Metal-binding</keyword>
<evidence type="ECO:0000256" key="8">
    <source>
        <dbReference type="ARBA" id="ARBA00022840"/>
    </source>
</evidence>
<evidence type="ECO:0000256" key="9">
    <source>
        <dbReference type="ARBA" id="ARBA00023118"/>
    </source>
</evidence>
<gene>
    <name evidence="13" type="primary">cas3</name>
    <name evidence="13" type="ORF">OCV63_11935</name>
</gene>
<evidence type="ECO:0000256" key="2">
    <source>
        <dbReference type="ARBA" id="ARBA00009046"/>
    </source>
</evidence>
<organism evidence="13 14">
    <name type="scientific">Laedolimicola ammoniilytica</name>
    <dbReference type="NCBI Taxonomy" id="2981771"/>
    <lineage>
        <taxon>Bacteria</taxon>
        <taxon>Bacillati</taxon>
        <taxon>Bacillota</taxon>
        <taxon>Clostridia</taxon>
        <taxon>Lachnospirales</taxon>
        <taxon>Lachnospiraceae</taxon>
        <taxon>Laedolimicola</taxon>
    </lineage>
</organism>
<dbReference type="NCBIfam" id="TIGR01596">
    <property type="entry name" value="cas3_HD"/>
    <property type="match status" value="1"/>
</dbReference>
<dbReference type="InterPro" id="IPR011545">
    <property type="entry name" value="DEAD/DEAH_box_helicase_dom"/>
</dbReference>
<dbReference type="CDD" id="cd09641">
    <property type="entry name" value="Cas3''_I"/>
    <property type="match status" value="1"/>
</dbReference>
<dbReference type="Gene3D" id="1.10.3210.30">
    <property type="match status" value="1"/>
</dbReference>
<evidence type="ECO:0000256" key="7">
    <source>
        <dbReference type="ARBA" id="ARBA00022806"/>
    </source>
</evidence>
<reference evidence="13 14" key="1">
    <citation type="journal article" date="2021" name="ISME Commun">
        <title>Automated analysis of genomic sequences facilitates high-throughput and comprehensive description of bacteria.</title>
        <authorList>
            <person name="Hitch T.C.A."/>
        </authorList>
    </citation>
    <scope>NUCLEOTIDE SEQUENCE [LARGE SCALE GENOMIC DNA]</scope>
    <source>
        <strain evidence="13 14">Sanger_04</strain>
    </source>
</reference>
<dbReference type="SMART" id="SM00487">
    <property type="entry name" value="DEXDc"/>
    <property type="match status" value="1"/>
</dbReference>
<dbReference type="Proteomes" id="UP001652461">
    <property type="component" value="Unassembled WGS sequence"/>
</dbReference>
<dbReference type="InterPro" id="IPR006474">
    <property type="entry name" value="Helicase_Cas3_CRISPR-ass_core"/>
</dbReference>
<keyword evidence="3" id="KW-0540">Nuclease</keyword>
<dbReference type="InterPro" id="IPR006483">
    <property type="entry name" value="CRISPR-assoc_Cas3_HD"/>
</dbReference>
<evidence type="ECO:0000259" key="10">
    <source>
        <dbReference type="PROSITE" id="PS51192"/>
    </source>
</evidence>
<dbReference type="Pfam" id="PF01966">
    <property type="entry name" value="HD"/>
    <property type="match status" value="1"/>
</dbReference>
<evidence type="ECO:0000313" key="14">
    <source>
        <dbReference type="Proteomes" id="UP001652461"/>
    </source>
</evidence>
<dbReference type="InterPro" id="IPR027417">
    <property type="entry name" value="P-loop_NTPase"/>
</dbReference>
<dbReference type="InterPro" id="IPR006674">
    <property type="entry name" value="HD_domain"/>
</dbReference>
<comment type="similarity">
    <text evidence="1">In the N-terminal section; belongs to the CRISPR-associated nuclease Cas3-HD family.</text>
</comment>
<evidence type="ECO:0000256" key="4">
    <source>
        <dbReference type="ARBA" id="ARBA00022723"/>
    </source>
</evidence>
<dbReference type="SUPFAM" id="SSF52540">
    <property type="entry name" value="P-loop containing nucleoside triphosphate hydrolases"/>
    <property type="match status" value="1"/>
</dbReference>
<proteinExistence type="inferred from homology"/>
<dbReference type="RefSeq" id="WP_158364157.1">
    <property type="nucleotide sequence ID" value="NZ_JAOQKC010000016.1"/>
</dbReference>
<dbReference type="InterPro" id="IPR038257">
    <property type="entry name" value="CRISPR-assoc_Cas3_HD_sf"/>
</dbReference>
<keyword evidence="8" id="KW-0067">ATP-binding</keyword>
<dbReference type="InterPro" id="IPR014001">
    <property type="entry name" value="Helicase_ATP-bd"/>
</dbReference>
<accession>A0ABT2RZ47</accession>
<protein>
    <submittedName>
        <fullName evidence="13">CRISPR-associated helicase Cas3</fullName>
    </submittedName>
</protein>
<dbReference type="SUPFAM" id="SSF109604">
    <property type="entry name" value="HD-domain/PDEase-like"/>
    <property type="match status" value="1"/>
</dbReference>
<evidence type="ECO:0000313" key="13">
    <source>
        <dbReference type="EMBL" id="MCU6697595.1"/>
    </source>
</evidence>
<dbReference type="InterPro" id="IPR001650">
    <property type="entry name" value="Helicase_C-like"/>
</dbReference>
<dbReference type="PANTHER" id="PTHR47963">
    <property type="entry name" value="DEAD-BOX ATP-DEPENDENT RNA HELICASE 47, MITOCHONDRIAL"/>
    <property type="match status" value="1"/>
</dbReference>
<dbReference type="Pfam" id="PF00270">
    <property type="entry name" value="DEAD"/>
    <property type="match status" value="1"/>
</dbReference>
<dbReference type="PROSITE" id="PS51194">
    <property type="entry name" value="HELICASE_CTER"/>
    <property type="match status" value="1"/>
</dbReference>
<keyword evidence="5" id="KW-0547">Nucleotide-binding</keyword>
<comment type="caution">
    <text evidence="13">The sequence shown here is derived from an EMBL/GenBank/DDBJ whole genome shotgun (WGS) entry which is preliminary data.</text>
</comment>
<keyword evidence="14" id="KW-1185">Reference proteome</keyword>